<accession>A0A1H4D842</accession>
<dbReference type="AlphaFoldDB" id="A0A1H4D842"/>
<dbReference type="Gene3D" id="3.30.2030.10">
    <property type="entry name" value="YwmB-like"/>
    <property type="match status" value="1"/>
</dbReference>
<proteinExistence type="predicted"/>
<dbReference type="EMBL" id="FNQR01000007">
    <property type="protein sequence ID" value="SEA68861.1"/>
    <property type="molecule type" value="Genomic_DNA"/>
</dbReference>
<organism evidence="1 2">
    <name type="scientific">Thalassobacillus cyri</name>
    <dbReference type="NCBI Taxonomy" id="571932"/>
    <lineage>
        <taxon>Bacteria</taxon>
        <taxon>Bacillati</taxon>
        <taxon>Bacillota</taxon>
        <taxon>Bacilli</taxon>
        <taxon>Bacillales</taxon>
        <taxon>Bacillaceae</taxon>
        <taxon>Thalassobacillus</taxon>
    </lineage>
</organism>
<dbReference type="InterPro" id="IPR014794">
    <property type="entry name" value="DUF1779"/>
</dbReference>
<dbReference type="InterPro" id="IPR036209">
    <property type="entry name" value="YwmB-like_sf"/>
</dbReference>
<name>A0A1H4D842_9BACI</name>
<dbReference type="RefSeq" id="WP_093044824.1">
    <property type="nucleotide sequence ID" value="NZ_FNQR01000007.1"/>
</dbReference>
<dbReference type="Gene3D" id="3.30.360.40">
    <property type="entry name" value="YwmB-like"/>
    <property type="match status" value="1"/>
</dbReference>
<dbReference type="Pfam" id="PF08680">
    <property type="entry name" value="DUF1779"/>
    <property type="match status" value="1"/>
</dbReference>
<reference evidence="1 2" key="1">
    <citation type="submission" date="2016-10" db="EMBL/GenBank/DDBJ databases">
        <authorList>
            <person name="de Groot N.N."/>
        </authorList>
    </citation>
    <scope>NUCLEOTIDE SEQUENCE [LARGE SCALE GENOMIC DNA]</scope>
    <source>
        <strain evidence="1 2">CCM7597</strain>
    </source>
</reference>
<dbReference type="STRING" id="571932.SAMN05421743_10732"/>
<protein>
    <submittedName>
        <fullName evidence="1">TATA-box binding</fullName>
    </submittedName>
</protein>
<dbReference type="OrthoDB" id="2962597at2"/>
<keyword evidence="2" id="KW-1185">Reference proteome</keyword>
<sequence>MRSLLIILVAILMLSTDLETFAGVKNKEELPLGMIAAQLQSQGIEADGWEVIAKESFSRQHLDMIKGLVEEEVPQAQWQRASDRNSEKYSIVYPQKATGITETFIVIVPKKHRNYIEVIYKITGTSWGEASERFLKNNFFVEKDRIFSENVAIFSCIEAEINGIIDDVLVYKNLVQALDIKTIEMIDETDFKSISGYTPEWEQTIPLPAGAMNVQFAVRKGLGAKTNITIGTPIITSEY</sequence>
<gene>
    <name evidence="1" type="ORF">SAMN05421743_10732</name>
</gene>
<dbReference type="Proteomes" id="UP000198584">
    <property type="component" value="Unassembled WGS sequence"/>
</dbReference>
<evidence type="ECO:0000313" key="2">
    <source>
        <dbReference type="Proteomes" id="UP000198584"/>
    </source>
</evidence>
<evidence type="ECO:0000313" key="1">
    <source>
        <dbReference type="EMBL" id="SEA68861.1"/>
    </source>
</evidence>
<dbReference type="SUPFAM" id="SSF143842">
    <property type="entry name" value="YwmB-like"/>
    <property type="match status" value="1"/>
</dbReference>